<sequence length="121" mass="13350">MIRSTCPSMLRRMLHLHRMLPGSHCMMALADSPMLQNMQPSSQTSRSVSQNQSEVIARPEPLSIGAAPEVAPPQPPLRGGAAEEGRRRNAKRSSRKKDPRRRGDAVELWKPFAKKAAADGQ</sequence>
<proteinExistence type="predicted"/>
<organism evidence="2">
    <name type="scientific">Eutreptiella gymnastica</name>
    <dbReference type="NCBI Taxonomy" id="73025"/>
    <lineage>
        <taxon>Eukaryota</taxon>
        <taxon>Discoba</taxon>
        <taxon>Euglenozoa</taxon>
        <taxon>Euglenida</taxon>
        <taxon>Spirocuta</taxon>
        <taxon>Euglenophyceae</taxon>
        <taxon>Eutreptiales</taxon>
        <taxon>Eutreptiaceae</taxon>
        <taxon>Eutreptiella</taxon>
    </lineage>
</organism>
<accession>A0A7S4G434</accession>
<feature type="region of interest" description="Disordered" evidence="1">
    <location>
        <begin position="31"/>
        <end position="121"/>
    </location>
</feature>
<protein>
    <submittedName>
        <fullName evidence="2">Uncharacterized protein</fullName>
    </submittedName>
</protein>
<dbReference type="EMBL" id="HBJA01103877">
    <property type="protein sequence ID" value="CAE0824579.1"/>
    <property type="molecule type" value="Transcribed_RNA"/>
</dbReference>
<dbReference type="AlphaFoldDB" id="A0A7S4G434"/>
<gene>
    <name evidence="2" type="ORF">EGYM00163_LOCUS35813</name>
</gene>
<feature type="compositionally biased region" description="Basic residues" evidence="1">
    <location>
        <begin position="88"/>
        <end position="100"/>
    </location>
</feature>
<evidence type="ECO:0000313" key="2">
    <source>
        <dbReference type="EMBL" id="CAE0824579.1"/>
    </source>
</evidence>
<feature type="compositionally biased region" description="Polar residues" evidence="1">
    <location>
        <begin position="34"/>
        <end position="54"/>
    </location>
</feature>
<reference evidence="2" key="1">
    <citation type="submission" date="2021-01" db="EMBL/GenBank/DDBJ databases">
        <authorList>
            <person name="Corre E."/>
            <person name="Pelletier E."/>
            <person name="Niang G."/>
            <person name="Scheremetjew M."/>
            <person name="Finn R."/>
            <person name="Kale V."/>
            <person name="Holt S."/>
            <person name="Cochrane G."/>
            <person name="Meng A."/>
            <person name="Brown T."/>
            <person name="Cohen L."/>
        </authorList>
    </citation>
    <scope>NUCLEOTIDE SEQUENCE</scope>
    <source>
        <strain evidence="2">CCMP1594</strain>
    </source>
</reference>
<evidence type="ECO:0000256" key="1">
    <source>
        <dbReference type="SAM" id="MobiDB-lite"/>
    </source>
</evidence>
<name>A0A7S4G434_9EUGL</name>